<name>A0A1U7ZMW8_NELNU</name>
<evidence type="ECO:0000313" key="12">
    <source>
        <dbReference type="Proteomes" id="UP000189703"/>
    </source>
</evidence>
<dbReference type="OMA" id="ITHAPAR"/>
<dbReference type="SUPFAM" id="SSF48264">
    <property type="entry name" value="Cytochrome P450"/>
    <property type="match status" value="1"/>
</dbReference>
<dbReference type="AlphaFoldDB" id="A0A1U7ZMW8"/>
<evidence type="ECO:0000256" key="2">
    <source>
        <dbReference type="ARBA" id="ARBA00004370"/>
    </source>
</evidence>
<dbReference type="Gene3D" id="1.10.630.10">
    <property type="entry name" value="Cytochrome P450"/>
    <property type="match status" value="1"/>
</dbReference>
<keyword evidence="11" id="KW-0503">Monooxygenase</keyword>
<dbReference type="GO" id="GO:0016705">
    <property type="term" value="F:oxidoreductase activity, acting on paired donors, with incorporation or reduction of molecular oxygen"/>
    <property type="evidence" value="ECO:0007669"/>
    <property type="project" value="InterPro"/>
</dbReference>
<reference evidence="13" key="1">
    <citation type="submission" date="2025-08" db="UniProtKB">
        <authorList>
            <consortium name="RefSeq"/>
        </authorList>
    </citation>
    <scope>IDENTIFICATION</scope>
</reference>
<dbReference type="InterPro" id="IPR002401">
    <property type="entry name" value="Cyt_P450_E_grp-I"/>
</dbReference>
<dbReference type="PRINTS" id="PR00463">
    <property type="entry name" value="EP450I"/>
</dbReference>
<dbReference type="FunFam" id="1.10.630.10:FF:000026">
    <property type="entry name" value="Cytochrome P450 82C4"/>
    <property type="match status" value="1"/>
</dbReference>
<dbReference type="Proteomes" id="UP000189703">
    <property type="component" value="Unplaced"/>
</dbReference>
<dbReference type="PRINTS" id="PR00385">
    <property type="entry name" value="P450"/>
</dbReference>
<dbReference type="InterPro" id="IPR036396">
    <property type="entry name" value="Cyt_P450_sf"/>
</dbReference>
<dbReference type="RefSeq" id="XP_010249368.1">
    <property type="nucleotide sequence ID" value="XM_010251066.2"/>
</dbReference>
<evidence type="ECO:0000256" key="4">
    <source>
        <dbReference type="ARBA" id="ARBA00022692"/>
    </source>
</evidence>
<dbReference type="GO" id="GO:0020037">
    <property type="term" value="F:heme binding"/>
    <property type="evidence" value="ECO:0007669"/>
    <property type="project" value="InterPro"/>
</dbReference>
<dbReference type="InterPro" id="IPR017972">
    <property type="entry name" value="Cyt_P450_CS"/>
</dbReference>
<dbReference type="InterPro" id="IPR001128">
    <property type="entry name" value="Cyt_P450"/>
</dbReference>
<keyword evidence="3 10" id="KW-0349">Heme</keyword>
<comment type="subcellular location">
    <subcellularLocation>
        <location evidence="2">Membrane</location>
    </subcellularLocation>
</comment>
<organism evidence="12 13">
    <name type="scientific">Nelumbo nucifera</name>
    <name type="common">Sacred lotus</name>
    <dbReference type="NCBI Taxonomy" id="4432"/>
    <lineage>
        <taxon>Eukaryota</taxon>
        <taxon>Viridiplantae</taxon>
        <taxon>Streptophyta</taxon>
        <taxon>Embryophyta</taxon>
        <taxon>Tracheophyta</taxon>
        <taxon>Spermatophyta</taxon>
        <taxon>Magnoliopsida</taxon>
        <taxon>Proteales</taxon>
        <taxon>Nelumbonaceae</taxon>
        <taxon>Nelumbo</taxon>
    </lineage>
</organism>
<evidence type="ECO:0000313" key="13">
    <source>
        <dbReference type="RefSeq" id="XP_010249368.1"/>
    </source>
</evidence>
<evidence type="ECO:0000256" key="10">
    <source>
        <dbReference type="PIRSR" id="PIRSR602401-1"/>
    </source>
</evidence>
<evidence type="ECO:0000256" key="3">
    <source>
        <dbReference type="ARBA" id="ARBA00022617"/>
    </source>
</evidence>
<dbReference type="eggNOG" id="KOG0156">
    <property type="taxonomic scope" value="Eukaryota"/>
</dbReference>
<comment type="cofactor">
    <cofactor evidence="1 10">
        <name>heme</name>
        <dbReference type="ChEBI" id="CHEBI:30413"/>
    </cofactor>
</comment>
<dbReference type="PANTHER" id="PTHR47947:SF26">
    <property type="entry name" value="CYTOCHROME P450"/>
    <property type="match status" value="1"/>
</dbReference>
<dbReference type="GeneID" id="104591918"/>
<keyword evidence="5 10" id="KW-0479">Metal-binding</keyword>
<dbReference type="CDD" id="cd20654">
    <property type="entry name" value="CYP82"/>
    <property type="match status" value="1"/>
</dbReference>
<evidence type="ECO:0000256" key="11">
    <source>
        <dbReference type="RuleBase" id="RU000461"/>
    </source>
</evidence>
<keyword evidence="7 11" id="KW-0560">Oxidoreductase</keyword>
<keyword evidence="9" id="KW-0472">Membrane</keyword>
<dbReference type="PROSITE" id="PS00086">
    <property type="entry name" value="CYTOCHROME_P450"/>
    <property type="match status" value="1"/>
</dbReference>
<comment type="similarity">
    <text evidence="11">Belongs to the cytochrome P450 family.</text>
</comment>
<keyword evidence="8 10" id="KW-0408">Iron</keyword>
<dbReference type="GO" id="GO:0016020">
    <property type="term" value="C:membrane"/>
    <property type="evidence" value="ECO:0007669"/>
    <property type="project" value="UniProtKB-SubCell"/>
</dbReference>
<dbReference type="KEGG" id="nnu:104591918"/>
<dbReference type="PANTHER" id="PTHR47947">
    <property type="entry name" value="CYTOCHROME P450 82C3-RELATED"/>
    <property type="match status" value="1"/>
</dbReference>
<dbReference type="OrthoDB" id="2789670at2759"/>
<dbReference type="Pfam" id="PF00067">
    <property type="entry name" value="p450"/>
    <property type="match status" value="1"/>
</dbReference>
<keyword evidence="4" id="KW-0812">Transmembrane</keyword>
<keyword evidence="12" id="KW-1185">Reference proteome</keyword>
<dbReference type="InterPro" id="IPR050651">
    <property type="entry name" value="Plant_Cytochrome_P450_Monoox"/>
</dbReference>
<evidence type="ECO:0000256" key="5">
    <source>
        <dbReference type="ARBA" id="ARBA00022723"/>
    </source>
</evidence>
<protein>
    <submittedName>
        <fullName evidence="13">Cytochrome P450 CYP82D47-like</fullName>
    </submittedName>
</protein>
<dbReference type="GO" id="GO:0004497">
    <property type="term" value="F:monooxygenase activity"/>
    <property type="evidence" value="ECO:0007669"/>
    <property type="project" value="UniProtKB-KW"/>
</dbReference>
<accession>A0A1U7ZMW8</accession>
<feature type="binding site" description="axial binding residue" evidence="10">
    <location>
        <position position="489"/>
    </location>
    <ligand>
        <name>heme</name>
        <dbReference type="ChEBI" id="CHEBI:30413"/>
    </ligand>
    <ligandPart>
        <name>Fe</name>
        <dbReference type="ChEBI" id="CHEBI:18248"/>
    </ligandPart>
</feature>
<evidence type="ECO:0000256" key="7">
    <source>
        <dbReference type="ARBA" id="ARBA00023002"/>
    </source>
</evidence>
<evidence type="ECO:0000256" key="8">
    <source>
        <dbReference type="ARBA" id="ARBA00023004"/>
    </source>
</evidence>
<evidence type="ECO:0000256" key="1">
    <source>
        <dbReference type="ARBA" id="ARBA00001971"/>
    </source>
</evidence>
<evidence type="ECO:0000256" key="6">
    <source>
        <dbReference type="ARBA" id="ARBA00022989"/>
    </source>
</evidence>
<sequence length="556" mass="62989">MDFSSLPLLYSSATTTVVTTTLVLVVVYGLYWIGWNNGVVGNYKKKRDQARPRPPEPPGAWPIFGHLAQLGGPKPLFRTLGDMADRNGPVFMLRFGMYPTLVVSRWDVARECFTTNDRALASRPTSVAGKYLSYGGAIIGFAPYGAYWREIRKIATLELLSNRRIESLKHIQFAEVGKCIRELYELWVRKQRRPFTVEMNQWFGDLTMNVIVKMVIGKRYFNTTDPSDEDKEARQFRRAIIEFSKLAGVSVASDAIPFLEWMDLQGHKSAMKKASKEMDSIAVGWLDEHRDRRRGNRNRDDQQQDDDFMDVLLSILEEDTHLSTYDRDTVVKATALALILAASETTAITLSWALSLLLNNRHVLRKVRDELEKCVGKDREVKADDIKNLVYLQAVVKETLRLYPPGPLSVPHEAIEDCCVHGFRVPAGTRVLVNLWKIQRDPTLSSDPSQFRPERFLTVTGAGSTTHINVDVRGQHFELIPFGSGRRICPGISFALHTIHMTLARLIHEFELGTPSQAPVDMTEGSGLTMPRITPLQVIFTPRLPFLQVQYNNTNQ</sequence>
<evidence type="ECO:0000256" key="9">
    <source>
        <dbReference type="ARBA" id="ARBA00023136"/>
    </source>
</evidence>
<proteinExistence type="inferred from homology"/>
<gene>
    <name evidence="13" type="primary">LOC104591918</name>
</gene>
<dbReference type="GO" id="GO:0005506">
    <property type="term" value="F:iron ion binding"/>
    <property type="evidence" value="ECO:0007669"/>
    <property type="project" value="InterPro"/>
</dbReference>
<keyword evidence="6" id="KW-1133">Transmembrane helix</keyword>